<dbReference type="EMBL" id="AATQ01000071">
    <property type="protein sequence ID" value="EAU43682.1"/>
    <property type="molecule type" value="Genomic_DNA"/>
</dbReference>
<dbReference type="AlphaFoldDB" id="Q0FHL0"/>
<dbReference type="Proteomes" id="UP000006230">
    <property type="component" value="Unassembled WGS sequence"/>
</dbReference>
<comment type="caution">
    <text evidence="1">The sequence shown here is derived from an EMBL/GenBank/DDBJ whole genome shotgun (WGS) entry which is preliminary data.</text>
</comment>
<keyword evidence="2" id="KW-1185">Reference proteome</keyword>
<accession>Q0FHL0</accession>
<dbReference type="PROSITE" id="PS51257">
    <property type="entry name" value="PROKAR_LIPOPROTEIN"/>
    <property type="match status" value="1"/>
</dbReference>
<evidence type="ECO:0000313" key="2">
    <source>
        <dbReference type="Proteomes" id="UP000006230"/>
    </source>
</evidence>
<proteinExistence type="predicted"/>
<reference evidence="1 2" key="1">
    <citation type="journal article" date="2010" name="J. Bacteriol.">
        <title>Genome sequences of Pelagibaca bermudensis HTCC2601T and Maritimibacter alkaliphilus HTCC2654T, the type strains of two marine Roseobacter genera.</title>
        <authorList>
            <person name="Thrash J.C."/>
            <person name="Cho J.C."/>
            <person name="Ferriera S."/>
            <person name="Johnson J."/>
            <person name="Vergin K.L."/>
            <person name="Giovannoni S.J."/>
        </authorList>
    </citation>
    <scope>NUCLEOTIDE SEQUENCE [LARGE SCALE GENOMIC DNA]</scope>
    <source>
        <strain evidence="2">DSM 26914 / JCM 13377 / KCTC 12554 / HTCC2601</strain>
    </source>
</reference>
<dbReference type="eggNOG" id="ENOG50319MP">
    <property type="taxonomic scope" value="Bacteria"/>
</dbReference>
<dbReference type="HOGENOM" id="CLU_1585271_0_0_5"/>
<dbReference type="Pfam" id="PF11233">
    <property type="entry name" value="DUF3035"/>
    <property type="match status" value="1"/>
</dbReference>
<name>Q0FHL0_SALBH</name>
<sequence length="177" mass="19130">MAMKLSQVVIVMGLVGLAGCSSGERDMRLHYLKTNSGTPEEFAIVPNKPLETPPAMTALPAPTPGSANRTDQTPKADAVAALGGNPARLNEGGTPTGNGALLQHAGRYGTAPNIRTELAAADFEHRRRASRFSYKIVPQDEYYDAYREQWLNSYDALEAYRRAGIETPSAPPEGWDN</sequence>
<protein>
    <recommendedName>
        <fullName evidence="3">Lipoprotein</fullName>
    </recommendedName>
</protein>
<organism evidence="1 2">
    <name type="scientific">Salipiger bermudensis (strain DSM 26914 / JCM 13377 / KCTC 12554 / HTCC2601)</name>
    <name type="common">Pelagibaca bermudensis</name>
    <dbReference type="NCBI Taxonomy" id="314265"/>
    <lineage>
        <taxon>Bacteria</taxon>
        <taxon>Pseudomonadati</taxon>
        <taxon>Pseudomonadota</taxon>
        <taxon>Alphaproteobacteria</taxon>
        <taxon>Rhodobacterales</taxon>
        <taxon>Roseobacteraceae</taxon>
        <taxon>Salipiger</taxon>
    </lineage>
</organism>
<gene>
    <name evidence="1" type="ORF">R2601_08591</name>
</gene>
<evidence type="ECO:0008006" key="3">
    <source>
        <dbReference type="Google" id="ProtNLM"/>
    </source>
</evidence>
<dbReference type="InterPro" id="IPR021395">
    <property type="entry name" value="DUF3035"/>
</dbReference>
<evidence type="ECO:0000313" key="1">
    <source>
        <dbReference type="EMBL" id="EAU43682.1"/>
    </source>
</evidence>
<dbReference type="STRING" id="314265.R2601_08591"/>